<dbReference type="Pfam" id="PF24175">
    <property type="entry name" value="SU10_adaptor"/>
    <property type="match status" value="1"/>
</dbReference>
<dbReference type="AlphaFoldDB" id="A0A7X9FT78"/>
<sequence length="230" mass="26394">MLATLAEIIADVRSLINEPTADFWTDEEITRWILEASDDFTTRTKLLSSYYSKTLTADDIVNDREIRLSSDFVALDEGGVLYNDTPLIQTSLKQLDEWVGDWRDATGTPTRFYFRGDCIGFYPKPSVGDTVKYYGIERATTLSGSVVPLSSDYRVVAMRRYLRDYAVAMCWYKKNEMAKYADMMARYEMGIINAQSVVSGHKNQGAEMIPGYRTRRSRYSIRYGRTDVFD</sequence>
<dbReference type="EMBL" id="JAAZON010000546">
    <property type="protein sequence ID" value="NMC63876.1"/>
    <property type="molecule type" value="Genomic_DNA"/>
</dbReference>
<reference evidence="1 2" key="1">
    <citation type="journal article" date="2020" name="Biotechnol. Biofuels">
        <title>New insights from the biogas microbiome by comprehensive genome-resolved metagenomics of nearly 1600 species originating from multiple anaerobic digesters.</title>
        <authorList>
            <person name="Campanaro S."/>
            <person name="Treu L."/>
            <person name="Rodriguez-R L.M."/>
            <person name="Kovalovszki A."/>
            <person name="Ziels R.M."/>
            <person name="Maus I."/>
            <person name="Zhu X."/>
            <person name="Kougias P.G."/>
            <person name="Basile A."/>
            <person name="Luo G."/>
            <person name="Schluter A."/>
            <person name="Konstantinidis K.T."/>
            <person name="Angelidaki I."/>
        </authorList>
    </citation>
    <scope>NUCLEOTIDE SEQUENCE [LARGE SCALE GENOMIC DNA]</scope>
    <source>
        <strain evidence="1">AS27yjCOA_65</strain>
    </source>
</reference>
<proteinExistence type="predicted"/>
<gene>
    <name evidence="1" type="ORF">GYA55_12000</name>
</gene>
<dbReference type="Proteomes" id="UP000524246">
    <property type="component" value="Unassembled WGS sequence"/>
</dbReference>
<protein>
    <submittedName>
        <fullName evidence="1">Uncharacterized protein</fullName>
    </submittedName>
</protein>
<name>A0A7X9FT78_9DELT</name>
<organism evidence="1 2">
    <name type="scientific">SAR324 cluster bacterium</name>
    <dbReference type="NCBI Taxonomy" id="2024889"/>
    <lineage>
        <taxon>Bacteria</taxon>
        <taxon>Deltaproteobacteria</taxon>
        <taxon>SAR324 cluster</taxon>
    </lineage>
</organism>
<evidence type="ECO:0000313" key="2">
    <source>
        <dbReference type="Proteomes" id="UP000524246"/>
    </source>
</evidence>
<comment type="caution">
    <text evidence="1">The sequence shown here is derived from an EMBL/GenBank/DDBJ whole genome shotgun (WGS) entry which is preliminary data.</text>
</comment>
<evidence type="ECO:0000313" key="1">
    <source>
        <dbReference type="EMBL" id="NMC63876.1"/>
    </source>
</evidence>
<accession>A0A7X9FT78</accession>
<dbReference type="InterPro" id="IPR056209">
    <property type="entry name" value="SU10_adaptor"/>
</dbReference>